<dbReference type="EMBL" id="NDWU01000030">
    <property type="protein sequence ID" value="PUA31042.1"/>
    <property type="molecule type" value="Genomic_DNA"/>
</dbReference>
<evidence type="ECO:0000256" key="12">
    <source>
        <dbReference type="ARBA" id="ARBA00032092"/>
    </source>
</evidence>
<organism evidence="15 16">
    <name type="scientific">Candidatus Terraquivivens tikiterensis</name>
    <dbReference type="NCBI Taxonomy" id="1980982"/>
    <lineage>
        <taxon>Archaea</taxon>
        <taxon>Nitrososphaerota</taxon>
        <taxon>Candidatus Wolframiiraptoraceae</taxon>
        <taxon>Candidatus Terraquivivens</taxon>
    </lineage>
</organism>
<dbReference type="AlphaFoldDB" id="A0A2R7Y2K7"/>
<feature type="domain" description="Aspartate/glutamate/uridylate kinase" evidence="14">
    <location>
        <begin position="3"/>
        <end position="202"/>
    </location>
</feature>
<gene>
    <name evidence="15" type="ORF">B9J98_08010</name>
</gene>
<evidence type="ECO:0000256" key="3">
    <source>
        <dbReference type="ARBA" id="ARBA00007614"/>
    </source>
</evidence>
<dbReference type="PANTHER" id="PTHR42833">
    <property type="entry name" value="URIDYLATE KINASE"/>
    <property type="match status" value="1"/>
</dbReference>
<reference evidence="15 16" key="1">
    <citation type="submission" date="2017-04" db="EMBL/GenBank/DDBJ databases">
        <title>Draft Aigarchaeota genome from a New Zealand hot spring.</title>
        <authorList>
            <person name="Reysenbach A.-L."/>
            <person name="Donaho J.A."/>
            <person name="Gerhart J."/>
            <person name="Kelley J.F."/>
            <person name="Kouba K."/>
            <person name="Podar M."/>
            <person name="Stott M."/>
        </authorList>
    </citation>
    <scope>NUCLEOTIDE SEQUENCE [LARGE SCALE GENOMIC DNA]</scope>
    <source>
        <strain evidence="15">NZ13_MG1</strain>
    </source>
</reference>
<dbReference type="GO" id="GO:0005737">
    <property type="term" value="C:cytoplasm"/>
    <property type="evidence" value="ECO:0007669"/>
    <property type="project" value="UniProtKB-SubCell"/>
</dbReference>
<evidence type="ECO:0000256" key="8">
    <source>
        <dbReference type="ARBA" id="ARBA00022741"/>
    </source>
</evidence>
<evidence type="ECO:0000259" key="14">
    <source>
        <dbReference type="Pfam" id="PF00696"/>
    </source>
</evidence>
<dbReference type="Proteomes" id="UP000244066">
    <property type="component" value="Unassembled WGS sequence"/>
</dbReference>
<dbReference type="PANTHER" id="PTHR42833:SF4">
    <property type="entry name" value="URIDYLATE KINASE PUMPKIN, CHLOROPLASTIC"/>
    <property type="match status" value="1"/>
</dbReference>
<evidence type="ECO:0000256" key="5">
    <source>
        <dbReference type="ARBA" id="ARBA00016403"/>
    </source>
</evidence>
<evidence type="ECO:0000256" key="10">
    <source>
        <dbReference type="ARBA" id="ARBA00022840"/>
    </source>
</evidence>
<dbReference type="UniPathway" id="UPA00159">
    <property type="reaction ID" value="UER00275"/>
</dbReference>
<comment type="similarity">
    <text evidence="3">Belongs to the UMP kinase family.</text>
</comment>
<dbReference type="SUPFAM" id="SSF53633">
    <property type="entry name" value="Carbamate kinase-like"/>
    <property type="match status" value="1"/>
</dbReference>
<evidence type="ECO:0000256" key="13">
    <source>
        <dbReference type="ARBA" id="ARBA00047767"/>
    </source>
</evidence>
<keyword evidence="10" id="KW-0067">ATP-binding</keyword>
<evidence type="ECO:0000256" key="11">
    <source>
        <dbReference type="ARBA" id="ARBA00022975"/>
    </source>
</evidence>
<evidence type="ECO:0000313" key="16">
    <source>
        <dbReference type="Proteomes" id="UP000244066"/>
    </source>
</evidence>
<keyword evidence="8" id="KW-0547">Nucleotide-binding</keyword>
<keyword evidence="7" id="KW-0808">Transferase</keyword>
<evidence type="ECO:0000256" key="4">
    <source>
        <dbReference type="ARBA" id="ARBA00012899"/>
    </source>
</evidence>
<dbReference type="Pfam" id="PF00696">
    <property type="entry name" value="AA_kinase"/>
    <property type="match status" value="1"/>
</dbReference>
<dbReference type="InterPro" id="IPR011817">
    <property type="entry name" value="Uridylate_kinase"/>
</dbReference>
<dbReference type="InterPro" id="IPR001048">
    <property type="entry name" value="Asp/Glu/Uridylate_kinase"/>
</dbReference>
<evidence type="ECO:0000256" key="1">
    <source>
        <dbReference type="ARBA" id="ARBA00004496"/>
    </source>
</evidence>
<comment type="subcellular location">
    <subcellularLocation>
        <location evidence="1">Cytoplasm</location>
    </subcellularLocation>
</comment>
<dbReference type="InterPro" id="IPR011818">
    <property type="entry name" value="Uridylate_kinase_arch/spir"/>
</dbReference>
<keyword evidence="9" id="KW-0418">Kinase</keyword>
<dbReference type="GO" id="GO:0006225">
    <property type="term" value="P:UDP biosynthetic process"/>
    <property type="evidence" value="ECO:0007669"/>
    <property type="project" value="TreeGrafter"/>
</dbReference>
<dbReference type="Gene3D" id="3.40.1160.10">
    <property type="entry name" value="Acetylglutamate kinase-like"/>
    <property type="match status" value="1"/>
</dbReference>
<proteinExistence type="inferred from homology"/>
<dbReference type="GO" id="GO:0044210">
    <property type="term" value="P:'de novo' CTP biosynthetic process"/>
    <property type="evidence" value="ECO:0007669"/>
    <property type="project" value="UniProtKB-UniPathway"/>
</dbReference>
<evidence type="ECO:0000256" key="9">
    <source>
        <dbReference type="ARBA" id="ARBA00022777"/>
    </source>
</evidence>
<name>A0A2R7Y2K7_9ARCH</name>
<evidence type="ECO:0000256" key="6">
    <source>
        <dbReference type="ARBA" id="ARBA00022490"/>
    </source>
</evidence>
<dbReference type="PIRSF" id="PIRSF005650">
    <property type="entry name" value="Uridylate_kin"/>
    <property type="match status" value="1"/>
</dbReference>
<keyword evidence="6" id="KW-0963">Cytoplasm</keyword>
<protein>
    <recommendedName>
        <fullName evidence="5">Uridylate kinase</fullName>
        <ecNumber evidence="4">2.7.4.22</ecNumber>
    </recommendedName>
    <alternativeName>
        <fullName evidence="12">Uridine monophosphate kinase</fullName>
    </alternativeName>
</protein>
<keyword evidence="11" id="KW-0665">Pyrimidine biosynthesis</keyword>
<accession>A0A2R7Y2K7</accession>
<comment type="pathway">
    <text evidence="2">Pyrimidine metabolism; CTP biosynthesis via de novo pathway; UDP from UMP (UMPK route): step 1/1.</text>
</comment>
<sequence length="227" mass="24590">MNLVLKLSGHLISSGERIDHRLMAEYARLLRELYEGKGKWVVVVGGGEVARRYVEVARLLGADEVMCDEVATMITRANARLMAACLGDVAHQRIPTSTEELRELAVEGKIVVMGGLQPGQSTIAVAALAASIIRAERLIVTTDVDGIYTSDPKVDPNARPLPQVSLSQLSRMIAELPQTAGKYPLIDNLAIAVLQRSGIPCIYLNGRKLEDVKRAITGERVGTLVLP</sequence>
<comment type="catalytic activity">
    <reaction evidence="13">
        <text>UMP + ATP = UDP + ADP</text>
        <dbReference type="Rhea" id="RHEA:24400"/>
        <dbReference type="ChEBI" id="CHEBI:30616"/>
        <dbReference type="ChEBI" id="CHEBI:57865"/>
        <dbReference type="ChEBI" id="CHEBI:58223"/>
        <dbReference type="ChEBI" id="CHEBI:456216"/>
        <dbReference type="EC" id="2.7.4.22"/>
    </reaction>
</comment>
<dbReference type="NCBIfam" id="TIGR02076">
    <property type="entry name" value="pyrH_arch"/>
    <property type="match status" value="1"/>
</dbReference>
<evidence type="ECO:0000256" key="7">
    <source>
        <dbReference type="ARBA" id="ARBA00022679"/>
    </source>
</evidence>
<comment type="caution">
    <text evidence="15">The sequence shown here is derived from an EMBL/GenBank/DDBJ whole genome shotgun (WGS) entry which is preliminary data.</text>
</comment>
<dbReference type="EC" id="2.7.4.22" evidence="4"/>
<dbReference type="GO" id="GO:0033862">
    <property type="term" value="F:UMP kinase activity"/>
    <property type="evidence" value="ECO:0007669"/>
    <property type="project" value="UniProtKB-EC"/>
</dbReference>
<evidence type="ECO:0000313" key="15">
    <source>
        <dbReference type="EMBL" id="PUA31042.1"/>
    </source>
</evidence>
<dbReference type="GO" id="GO:0005524">
    <property type="term" value="F:ATP binding"/>
    <property type="evidence" value="ECO:0007669"/>
    <property type="project" value="UniProtKB-KW"/>
</dbReference>
<dbReference type="InterPro" id="IPR036393">
    <property type="entry name" value="AceGlu_kinase-like_sf"/>
</dbReference>
<evidence type="ECO:0000256" key="2">
    <source>
        <dbReference type="ARBA" id="ARBA00004791"/>
    </source>
</evidence>